<dbReference type="SUPFAM" id="SSF56529">
    <property type="entry name" value="FAH"/>
    <property type="match status" value="1"/>
</dbReference>
<dbReference type="InterPro" id="IPR011234">
    <property type="entry name" value="Fumarylacetoacetase-like_C"/>
</dbReference>
<keyword evidence="4" id="KW-1185">Reference proteome</keyword>
<sequence length="295" mass="31438">MFLARVRTDDDQVVLAAQVTPDTLLRLDALGVVGDDPVAVLREWGAEPLAEKVRQAVAGGGAEGAVLPVGAVRFESPVPRPQKIICVALNYLAHAEEGDQAVPEEPVIFFKPPSSLVGHGATVHCPSRSQRLDYEVELAVVIGSTARDVPAEQWQRVVLGYTVLNDVTARDLQLVAIDKNQPWDHSKGFDTFAPCGPYLVTADEVADPMTLDLTLTVGDEVRQRSNTRHMVFGIPELIEVISHGITLEPGDIIATGTPSGIGPVPHGEVMTATVEGVGTLANPVVYDRQLAPVAG</sequence>
<dbReference type="GO" id="GO:0016787">
    <property type="term" value="F:hydrolase activity"/>
    <property type="evidence" value="ECO:0007669"/>
    <property type="project" value="UniProtKB-KW"/>
</dbReference>
<evidence type="ECO:0000256" key="1">
    <source>
        <dbReference type="ARBA" id="ARBA00022723"/>
    </source>
</evidence>
<dbReference type="PANTHER" id="PTHR11820:SF7">
    <property type="entry name" value="ACYLPYRUVASE FAHD1, MITOCHONDRIAL"/>
    <property type="match status" value="1"/>
</dbReference>
<dbReference type="Gene3D" id="3.90.850.10">
    <property type="entry name" value="Fumarylacetoacetase-like, C-terminal domain"/>
    <property type="match status" value="1"/>
</dbReference>
<evidence type="ECO:0000313" key="4">
    <source>
        <dbReference type="Proteomes" id="UP001219605"/>
    </source>
</evidence>
<evidence type="ECO:0000313" key="3">
    <source>
        <dbReference type="EMBL" id="WDZ82664.1"/>
    </source>
</evidence>
<gene>
    <name evidence="3" type="ORF">PVK37_19545</name>
</gene>
<dbReference type="EMBL" id="CP118615">
    <property type="protein sequence ID" value="WDZ82664.1"/>
    <property type="molecule type" value="Genomic_DNA"/>
</dbReference>
<proteinExistence type="predicted"/>
<dbReference type="RefSeq" id="WP_275028953.1">
    <property type="nucleotide sequence ID" value="NZ_CP118615.1"/>
</dbReference>
<name>A0ABY7ZL17_9ACTN</name>
<dbReference type="Proteomes" id="UP001219605">
    <property type="component" value="Chromosome"/>
</dbReference>
<accession>A0ABY7ZL17</accession>
<dbReference type="Pfam" id="PF01557">
    <property type="entry name" value="FAA_hydrolase"/>
    <property type="match status" value="1"/>
</dbReference>
<reference evidence="3 4" key="1">
    <citation type="submission" date="2023-02" db="EMBL/GenBank/DDBJ databases">
        <authorList>
            <person name="Mo P."/>
        </authorList>
    </citation>
    <scope>NUCLEOTIDE SEQUENCE [LARGE SCALE GENOMIC DNA]</scope>
    <source>
        <strain evidence="3 4">HUAS 3</strain>
    </source>
</reference>
<protein>
    <submittedName>
        <fullName evidence="3">Fumarylacetoacetate hydrolase family protein</fullName>
    </submittedName>
</protein>
<keyword evidence="1" id="KW-0479">Metal-binding</keyword>
<feature type="domain" description="Fumarylacetoacetase-like C-terminal" evidence="2">
    <location>
        <begin position="83"/>
        <end position="285"/>
    </location>
</feature>
<evidence type="ECO:0000259" key="2">
    <source>
        <dbReference type="Pfam" id="PF01557"/>
    </source>
</evidence>
<dbReference type="InterPro" id="IPR036663">
    <property type="entry name" value="Fumarylacetoacetase_C_sf"/>
</dbReference>
<dbReference type="PANTHER" id="PTHR11820">
    <property type="entry name" value="ACYLPYRUVASE"/>
    <property type="match status" value="1"/>
</dbReference>
<organism evidence="3 4">
    <name type="scientific">Micromonospora cathayae</name>
    <dbReference type="NCBI Taxonomy" id="3028804"/>
    <lineage>
        <taxon>Bacteria</taxon>
        <taxon>Bacillati</taxon>
        <taxon>Actinomycetota</taxon>
        <taxon>Actinomycetes</taxon>
        <taxon>Micromonosporales</taxon>
        <taxon>Micromonosporaceae</taxon>
        <taxon>Micromonospora</taxon>
    </lineage>
</organism>
<keyword evidence="3" id="KW-0378">Hydrolase</keyword>